<dbReference type="GO" id="GO:0005886">
    <property type="term" value="C:plasma membrane"/>
    <property type="evidence" value="ECO:0007669"/>
    <property type="project" value="UniProtKB-SubCell"/>
</dbReference>
<dbReference type="Proteomes" id="UP000773614">
    <property type="component" value="Unassembled WGS sequence"/>
</dbReference>
<keyword evidence="2" id="KW-1003">Cell membrane</keyword>
<feature type="domain" description="Polysaccharide chain length determinant N-terminal" evidence="8">
    <location>
        <begin position="8"/>
        <end position="100"/>
    </location>
</feature>
<comment type="caution">
    <text evidence="9">The sequence shown here is derived from an EMBL/GenBank/DDBJ whole genome shotgun (WGS) entry which is preliminary data.</text>
</comment>
<comment type="subcellular location">
    <subcellularLocation>
        <location evidence="1">Cell membrane</location>
        <topology evidence="1">Multi-pass membrane protein</topology>
    </subcellularLocation>
</comment>
<keyword evidence="3 7" id="KW-0812">Transmembrane</keyword>
<dbReference type="PANTHER" id="PTHR32309">
    <property type="entry name" value="TYROSINE-PROTEIN KINASE"/>
    <property type="match status" value="1"/>
</dbReference>
<dbReference type="Gene3D" id="3.40.50.300">
    <property type="entry name" value="P-loop containing nucleotide triphosphate hydrolases"/>
    <property type="match status" value="1"/>
</dbReference>
<evidence type="ECO:0000256" key="6">
    <source>
        <dbReference type="SAM" id="Coils"/>
    </source>
</evidence>
<keyword evidence="5 7" id="KW-0472">Membrane</keyword>
<dbReference type="RefSeq" id="WP_161140835.1">
    <property type="nucleotide sequence ID" value="NZ_SPKJ01000039.1"/>
</dbReference>
<dbReference type="InterPro" id="IPR027417">
    <property type="entry name" value="P-loop_NTPase"/>
</dbReference>
<dbReference type="EMBL" id="SPKJ01000039">
    <property type="protein sequence ID" value="MYZ48487.1"/>
    <property type="molecule type" value="Genomic_DNA"/>
</dbReference>
<keyword evidence="4 7" id="KW-1133">Transmembrane helix</keyword>
<protein>
    <submittedName>
        <fullName evidence="9">Chain-length determining protein</fullName>
    </submittedName>
</protein>
<name>A0A964WTX1_9HYPH</name>
<evidence type="ECO:0000313" key="10">
    <source>
        <dbReference type="Proteomes" id="UP000773614"/>
    </source>
</evidence>
<gene>
    <name evidence="9" type="ORF">E4O86_12285</name>
</gene>
<feature type="transmembrane region" description="Helical" evidence="7">
    <location>
        <begin position="22"/>
        <end position="43"/>
    </location>
</feature>
<feature type="coiled-coil region" evidence="6">
    <location>
        <begin position="198"/>
        <end position="266"/>
    </location>
</feature>
<evidence type="ECO:0000259" key="8">
    <source>
        <dbReference type="Pfam" id="PF02706"/>
    </source>
</evidence>
<organism evidence="9 10">
    <name type="scientific">Propylenella binzhouense</name>
    <dbReference type="NCBI Taxonomy" id="2555902"/>
    <lineage>
        <taxon>Bacteria</taxon>
        <taxon>Pseudomonadati</taxon>
        <taxon>Pseudomonadota</taxon>
        <taxon>Alphaproteobacteria</taxon>
        <taxon>Hyphomicrobiales</taxon>
        <taxon>Propylenellaceae</taxon>
        <taxon>Propylenella</taxon>
    </lineage>
</organism>
<dbReference type="Pfam" id="PF02706">
    <property type="entry name" value="Wzz"/>
    <property type="match status" value="1"/>
</dbReference>
<evidence type="ECO:0000256" key="2">
    <source>
        <dbReference type="ARBA" id="ARBA00022475"/>
    </source>
</evidence>
<evidence type="ECO:0000256" key="1">
    <source>
        <dbReference type="ARBA" id="ARBA00004651"/>
    </source>
</evidence>
<feature type="coiled-coil region" evidence="6">
    <location>
        <begin position="292"/>
        <end position="393"/>
    </location>
</feature>
<accession>A0A964WTX1</accession>
<evidence type="ECO:0000256" key="4">
    <source>
        <dbReference type="ARBA" id="ARBA00022989"/>
    </source>
</evidence>
<keyword evidence="10" id="KW-1185">Reference proteome</keyword>
<dbReference type="OrthoDB" id="7786248at2"/>
<dbReference type="AlphaFoldDB" id="A0A964WTX1"/>
<proteinExistence type="predicted"/>
<evidence type="ECO:0000313" key="9">
    <source>
        <dbReference type="EMBL" id="MYZ48487.1"/>
    </source>
</evidence>
<keyword evidence="6" id="KW-0175">Coiled coil</keyword>
<sequence>MGDVRETELDLGALAAALWRHAWILGLVTVVAAILAYVLLSAVEPLYTADTRILIEDRESPLTRPRDAAAVTAERYDESAIQSRVEVLRSRDIATTVIDRLDLTHRPEFEPAAKPSLVDSILIAVGMKRPAPAAATRERVMDTYFARLSVYPIDKSRVIGVDFEAPNAQLAADVANAIAEAFVDLQQKAEQESSMAATAWLEREIDRLRGRVEQAEADVAAYQSSEGLFDTSSNAAGTTSLSSQQLTDLNAELSRAKAARAEAQSRAALVREVLANGGSLETSQEVLNSPLMQRLRERQVALRSEIAQLSTSLLPGHPRIAALQTELGNLNRQVRDEAQKILQSLETAARVAQAREDSLVKDLNTAKAAVASSNEKEIRLRALEREARAQRDLLETFLGRYREAVARSDAEYVPVDARIISRAVPPRKPSWPKKGLLTVVVGLAVLLLGATAILVREFTSGRAFRIIAGEPLAIPDALGEPARPAEPPSVFGSAARLAARERPGTAELAEVLVQPGVRTVLFAGLAGGEGAGEIAVAAARLAARENVRPIILDIGVPGSPALRGEGPGLGELLAGNAAFGEVIRRDDTSRVHYIAIGATDEDPPLQRLTLVVAALAHTYDKVIVVADSLEDWPNEHVRPDLAAVLCRAGVSEAERRRAYQDVLERGARSAILVRLEDGVEAEPETVAA</sequence>
<dbReference type="PANTHER" id="PTHR32309:SF13">
    <property type="entry name" value="FERRIC ENTEROBACTIN TRANSPORT PROTEIN FEPE"/>
    <property type="match status" value="1"/>
</dbReference>
<evidence type="ECO:0000256" key="3">
    <source>
        <dbReference type="ARBA" id="ARBA00022692"/>
    </source>
</evidence>
<dbReference type="InterPro" id="IPR003856">
    <property type="entry name" value="LPS_length_determ_N"/>
</dbReference>
<feature type="transmembrane region" description="Helical" evidence="7">
    <location>
        <begin position="436"/>
        <end position="455"/>
    </location>
</feature>
<dbReference type="InterPro" id="IPR050445">
    <property type="entry name" value="Bact_polysacc_biosynth/exp"/>
</dbReference>
<evidence type="ECO:0000256" key="7">
    <source>
        <dbReference type="SAM" id="Phobius"/>
    </source>
</evidence>
<evidence type="ECO:0000256" key="5">
    <source>
        <dbReference type="ARBA" id="ARBA00023136"/>
    </source>
</evidence>
<reference evidence="9" key="1">
    <citation type="submission" date="2019-03" db="EMBL/GenBank/DDBJ databases">
        <title>Afifella sp. nov., isolated from activated sludge.</title>
        <authorList>
            <person name="Li Q."/>
            <person name="Liu Y."/>
        </authorList>
    </citation>
    <scope>NUCLEOTIDE SEQUENCE</scope>
    <source>
        <strain evidence="9">L72</strain>
    </source>
</reference>
<dbReference type="GO" id="GO:0004713">
    <property type="term" value="F:protein tyrosine kinase activity"/>
    <property type="evidence" value="ECO:0007669"/>
    <property type="project" value="TreeGrafter"/>
</dbReference>